<evidence type="ECO:0000256" key="5">
    <source>
        <dbReference type="ARBA" id="ARBA00023145"/>
    </source>
</evidence>
<accession>A0A671VPS5</accession>
<reference evidence="11" key="1">
    <citation type="submission" date="2021-04" db="EMBL/GenBank/DDBJ databases">
        <authorList>
            <consortium name="Wellcome Sanger Institute Data Sharing"/>
        </authorList>
    </citation>
    <scope>NUCLEOTIDE SEQUENCE [LARGE SCALE GENOMIC DNA]</scope>
</reference>
<dbReference type="FunFam" id="2.40.10.10:FF:000005">
    <property type="entry name" value="Serine protease 37"/>
    <property type="match status" value="1"/>
</dbReference>
<comment type="subcellular location">
    <subcellularLocation>
        <location evidence="1">Secreted</location>
        <location evidence="1">Extracellular space</location>
    </subcellularLocation>
</comment>
<dbReference type="InterPro" id="IPR018114">
    <property type="entry name" value="TRYPSIN_HIS"/>
</dbReference>
<evidence type="ECO:0000256" key="3">
    <source>
        <dbReference type="ARBA" id="ARBA00022801"/>
    </source>
</evidence>
<feature type="domain" description="Peptidase S1" evidence="10">
    <location>
        <begin position="30"/>
        <end position="245"/>
    </location>
</feature>
<protein>
    <recommendedName>
        <fullName evidence="8">trypsin</fullName>
        <ecNumber evidence="8">3.4.21.4</ecNumber>
    </recommendedName>
</protein>
<dbReference type="FunFam" id="2.40.10.10:FF:000036">
    <property type="entry name" value="Trypsin beta"/>
    <property type="match status" value="1"/>
</dbReference>
<dbReference type="Proteomes" id="UP000472265">
    <property type="component" value="Chromosome 11"/>
</dbReference>
<dbReference type="InterPro" id="IPR043504">
    <property type="entry name" value="Peptidase_S1_PA_chymotrypsin"/>
</dbReference>
<keyword evidence="6" id="KW-1015">Disulfide bond</keyword>
<reference evidence="11" key="2">
    <citation type="submission" date="2025-08" db="UniProtKB">
        <authorList>
            <consortium name="Ensembl"/>
        </authorList>
    </citation>
    <scope>IDENTIFICATION</scope>
</reference>
<evidence type="ECO:0000256" key="1">
    <source>
        <dbReference type="ARBA" id="ARBA00004239"/>
    </source>
</evidence>
<dbReference type="GO" id="GO:0006508">
    <property type="term" value="P:proteolysis"/>
    <property type="evidence" value="ECO:0007669"/>
    <property type="project" value="UniProtKB-KW"/>
</dbReference>
<evidence type="ECO:0000256" key="7">
    <source>
        <dbReference type="ARBA" id="ARBA00036320"/>
    </source>
</evidence>
<evidence type="ECO:0000256" key="9">
    <source>
        <dbReference type="RuleBase" id="RU363034"/>
    </source>
</evidence>
<evidence type="ECO:0000256" key="4">
    <source>
        <dbReference type="ARBA" id="ARBA00022825"/>
    </source>
</evidence>
<dbReference type="PROSITE" id="PS50240">
    <property type="entry name" value="TRYPSIN_DOM"/>
    <property type="match status" value="1"/>
</dbReference>
<dbReference type="Ensembl" id="ENSSAUT00010030605.1">
    <property type="protein sequence ID" value="ENSSAUP00010029018.1"/>
    <property type="gene ID" value="ENSSAUG00010012488.1"/>
</dbReference>
<comment type="catalytic activity">
    <reaction evidence="7">
        <text>Preferential cleavage: Arg-|-Xaa, Lys-|-Xaa.</text>
        <dbReference type="EC" id="3.4.21.4"/>
    </reaction>
</comment>
<dbReference type="EC" id="3.4.21.4" evidence="8"/>
<keyword evidence="3 9" id="KW-0378">Hydrolase</keyword>
<dbReference type="GO" id="GO:0005576">
    <property type="term" value="C:extracellular region"/>
    <property type="evidence" value="ECO:0007669"/>
    <property type="project" value="UniProtKB-SubCell"/>
</dbReference>
<dbReference type="GO" id="GO:0004252">
    <property type="term" value="F:serine-type endopeptidase activity"/>
    <property type="evidence" value="ECO:0007669"/>
    <property type="project" value="UniProtKB-EC"/>
</dbReference>
<dbReference type="InterPro" id="IPR001254">
    <property type="entry name" value="Trypsin_dom"/>
</dbReference>
<evidence type="ECO:0000313" key="11">
    <source>
        <dbReference type="Ensembl" id="ENSSAUP00010029018.1"/>
    </source>
</evidence>
<dbReference type="CDD" id="cd00190">
    <property type="entry name" value="Tryp_SPc"/>
    <property type="match status" value="1"/>
</dbReference>
<dbReference type="OMA" id="QWIHRIV"/>
<sequence>TNDLNILLFMHIRWTLKSYYAGFIPLGTEIIQGQIAPRKQMLYMASVQTRYGHHCGGSLISDNFVLTAAHCDNNGLARVVLGTHNLRGRGTVRNIVQRCRHHYYQDHTTGSDIMLLKLSQRVPIRHIPLPPPNMYLQHNQMCHVAGWGLTETGRGVTDLRVVDVSVVYQNVCRRQWSWLPANVIFAGGYGTLKGACNGDSGGPLVCNGMVAGVVSYGDNVCRDPGFPNVYTDLSKFCHWINQIIRHNGC</sequence>
<organism evidence="11 12">
    <name type="scientific">Sparus aurata</name>
    <name type="common">Gilthead sea bream</name>
    <dbReference type="NCBI Taxonomy" id="8175"/>
    <lineage>
        <taxon>Eukaryota</taxon>
        <taxon>Metazoa</taxon>
        <taxon>Chordata</taxon>
        <taxon>Craniata</taxon>
        <taxon>Vertebrata</taxon>
        <taxon>Euteleostomi</taxon>
        <taxon>Actinopterygii</taxon>
        <taxon>Neopterygii</taxon>
        <taxon>Teleostei</taxon>
        <taxon>Neoteleostei</taxon>
        <taxon>Acanthomorphata</taxon>
        <taxon>Eupercaria</taxon>
        <taxon>Spariformes</taxon>
        <taxon>Sparidae</taxon>
        <taxon>Sparus</taxon>
    </lineage>
</organism>
<keyword evidence="5" id="KW-0865">Zymogen</keyword>
<dbReference type="SUPFAM" id="SSF50494">
    <property type="entry name" value="Trypsin-like serine proteases"/>
    <property type="match status" value="1"/>
</dbReference>
<dbReference type="PANTHER" id="PTHR24271:SF87">
    <property type="entry name" value="ARGININE ESTERASE-LIKE-RELATED"/>
    <property type="match status" value="1"/>
</dbReference>
<gene>
    <name evidence="11" type="primary">LOC115591591</name>
</gene>
<dbReference type="Gene3D" id="2.40.10.10">
    <property type="entry name" value="Trypsin-like serine proteases"/>
    <property type="match status" value="1"/>
</dbReference>
<keyword evidence="12" id="KW-1185">Reference proteome</keyword>
<dbReference type="InParanoid" id="A0A671VPS5"/>
<dbReference type="InterPro" id="IPR009003">
    <property type="entry name" value="Peptidase_S1_PA"/>
</dbReference>
<name>A0A671VPS5_SPAAU</name>
<dbReference type="InterPro" id="IPR001314">
    <property type="entry name" value="Peptidase_S1A"/>
</dbReference>
<dbReference type="AlphaFoldDB" id="A0A671VPS5"/>
<reference evidence="11" key="3">
    <citation type="submission" date="2025-09" db="UniProtKB">
        <authorList>
            <consortium name="Ensembl"/>
        </authorList>
    </citation>
    <scope>IDENTIFICATION</scope>
</reference>
<dbReference type="PROSITE" id="PS00134">
    <property type="entry name" value="TRYPSIN_HIS"/>
    <property type="match status" value="1"/>
</dbReference>
<dbReference type="GeneTree" id="ENSGT00910000144271"/>
<evidence type="ECO:0000256" key="2">
    <source>
        <dbReference type="ARBA" id="ARBA00022670"/>
    </source>
</evidence>
<dbReference type="PRINTS" id="PR00722">
    <property type="entry name" value="CHYMOTRYPSIN"/>
</dbReference>
<keyword evidence="4 9" id="KW-0720">Serine protease</keyword>
<dbReference type="Pfam" id="PF00089">
    <property type="entry name" value="Trypsin"/>
    <property type="match status" value="1"/>
</dbReference>
<dbReference type="InterPro" id="IPR033116">
    <property type="entry name" value="TRYPSIN_SER"/>
</dbReference>
<proteinExistence type="predicted"/>
<keyword evidence="2 9" id="KW-0645">Protease</keyword>
<evidence type="ECO:0000256" key="6">
    <source>
        <dbReference type="ARBA" id="ARBA00023157"/>
    </source>
</evidence>
<dbReference type="PROSITE" id="PS00135">
    <property type="entry name" value="TRYPSIN_SER"/>
    <property type="match status" value="1"/>
</dbReference>
<dbReference type="PANTHER" id="PTHR24271">
    <property type="entry name" value="KALLIKREIN-RELATED"/>
    <property type="match status" value="1"/>
</dbReference>
<dbReference type="SMART" id="SM00020">
    <property type="entry name" value="Tryp_SPc"/>
    <property type="match status" value="1"/>
</dbReference>
<evidence type="ECO:0000313" key="12">
    <source>
        <dbReference type="Proteomes" id="UP000472265"/>
    </source>
</evidence>
<evidence type="ECO:0000259" key="10">
    <source>
        <dbReference type="PROSITE" id="PS50240"/>
    </source>
</evidence>
<evidence type="ECO:0000256" key="8">
    <source>
        <dbReference type="ARBA" id="ARBA00038868"/>
    </source>
</evidence>